<name>A0A8H3IXL7_9LECA</name>
<feature type="repeat" description="WD" evidence="6">
    <location>
        <begin position="1156"/>
        <end position="1188"/>
    </location>
</feature>
<dbReference type="InterPro" id="IPR015943">
    <property type="entry name" value="WD40/YVTN_repeat-like_dom_sf"/>
</dbReference>
<feature type="repeat" description="WD" evidence="6">
    <location>
        <begin position="887"/>
        <end position="927"/>
    </location>
</feature>
<feature type="compositionally biased region" description="Basic residues" evidence="7">
    <location>
        <begin position="1430"/>
        <end position="1439"/>
    </location>
</feature>
<comment type="similarity">
    <text evidence="5">Belongs to the WD repeat WDR3/UTP12 family.</text>
</comment>
<protein>
    <recommendedName>
        <fullName evidence="12">Small-subunit processome Utp12 domain-containing protein</fullName>
    </recommendedName>
</protein>
<dbReference type="SUPFAM" id="SSF51735">
    <property type="entry name" value="NAD(P)-binding Rossmann-fold domains"/>
    <property type="match status" value="1"/>
</dbReference>
<accession>A0A8H3IXL7</accession>
<gene>
    <name evidence="10" type="ORF">HETSPECPRED_007827</name>
</gene>
<dbReference type="PROSITE" id="PS00678">
    <property type="entry name" value="WD_REPEATS_1"/>
    <property type="match status" value="1"/>
</dbReference>
<proteinExistence type="inferred from homology"/>
<comment type="subcellular location">
    <subcellularLocation>
        <location evidence="1">Nucleus</location>
        <location evidence="1">Nucleolus</location>
    </subcellularLocation>
</comment>
<dbReference type="Pfam" id="PF02826">
    <property type="entry name" value="2-Hacid_dh_C"/>
    <property type="match status" value="2"/>
</dbReference>
<evidence type="ECO:0000256" key="1">
    <source>
        <dbReference type="ARBA" id="ARBA00004604"/>
    </source>
</evidence>
<dbReference type="CDD" id="cd12163">
    <property type="entry name" value="2-Hacid_dh_5"/>
    <property type="match status" value="1"/>
</dbReference>
<evidence type="ECO:0008006" key="12">
    <source>
        <dbReference type="Google" id="ProtNLM"/>
    </source>
</evidence>
<evidence type="ECO:0000256" key="3">
    <source>
        <dbReference type="ARBA" id="ARBA00022737"/>
    </source>
</evidence>
<organism evidence="10 11">
    <name type="scientific">Heterodermia speciosa</name>
    <dbReference type="NCBI Taxonomy" id="116794"/>
    <lineage>
        <taxon>Eukaryota</taxon>
        <taxon>Fungi</taxon>
        <taxon>Dikarya</taxon>
        <taxon>Ascomycota</taxon>
        <taxon>Pezizomycotina</taxon>
        <taxon>Lecanoromycetes</taxon>
        <taxon>OSLEUM clade</taxon>
        <taxon>Lecanoromycetidae</taxon>
        <taxon>Caliciales</taxon>
        <taxon>Physciaceae</taxon>
        <taxon>Heterodermia</taxon>
    </lineage>
</organism>
<dbReference type="InterPro" id="IPR036291">
    <property type="entry name" value="NAD(P)-bd_dom_sf"/>
</dbReference>
<dbReference type="Pfam" id="PF04003">
    <property type="entry name" value="Utp12"/>
    <property type="match status" value="1"/>
</dbReference>
<feature type="repeat" description="WD" evidence="6">
    <location>
        <begin position="729"/>
        <end position="770"/>
    </location>
</feature>
<dbReference type="EMBL" id="CAJPDS010000058">
    <property type="protein sequence ID" value="CAF9931209.1"/>
    <property type="molecule type" value="Genomic_DNA"/>
</dbReference>
<feature type="repeat" description="WD" evidence="6">
    <location>
        <begin position="1109"/>
        <end position="1155"/>
    </location>
</feature>
<evidence type="ECO:0000256" key="7">
    <source>
        <dbReference type="SAM" id="MobiDB-lite"/>
    </source>
</evidence>
<dbReference type="PROSITE" id="PS50082">
    <property type="entry name" value="WD_REPEATS_2"/>
    <property type="match status" value="8"/>
</dbReference>
<dbReference type="CDD" id="cd00200">
    <property type="entry name" value="WD40"/>
    <property type="match status" value="1"/>
</dbReference>
<dbReference type="InterPro" id="IPR007148">
    <property type="entry name" value="SSU_processome_Utp12"/>
</dbReference>
<feature type="region of interest" description="Disordered" evidence="7">
    <location>
        <begin position="1413"/>
        <end position="1445"/>
    </location>
</feature>
<dbReference type="Pfam" id="PF25173">
    <property type="entry name" value="Beta-prop_WDR3_1st"/>
    <property type="match status" value="1"/>
</dbReference>
<dbReference type="FunFam" id="2.130.10.10:FF:000157">
    <property type="entry name" value="WD repeat domain 3"/>
    <property type="match status" value="1"/>
</dbReference>
<dbReference type="GO" id="GO:0030490">
    <property type="term" value="P:maturation of SSU-rRNA"/>
    <property type="evidence" value="ECO:0007669"/>
    <property type="project" value="TreeGrafter"/>
</dbReference>
<evidence type="ECO:0000256" key="6">
    <source>
        <dbReference type="PROSITE-ProRule" id="PRU00221"/>
    </source>
</evidence>
<feature type="domain" description="Small-subunit processome Utp12" evidence="9">
    <location>
        <begin position="1302"/>
        <end position="1402"/>
    </location>
</feature>
<dbReference type="PROSITE" id="PS50294">
    <property type="entry name" value="WD_REPEATS_REGION"/>
    <property type="match status" value="3"/>
</dbReference>
<dbReference type="InterPro" id="IPR019775">
    <property type="entry name" value="WD40_repeat_CS"/>
</dbReference>
<dbReference type="SMART" id="SM00320">
    <property type="entry name" value="WD40"/>
    <property type="match status" value="12"/>
</dbReference>
<keyword evidence="11" id="KW-1185">Reference proteome</keyword>
<dbReference type="PANTHER" id="PTHR19853">
    <property type="entry name" value="WD REPEAT CONTAINING PROTEIN 3 WDR3"/>
    <property type="match status" value="1"/>
</dbReference>
<evidence type="ECO:0000256" key="2">
    <source>
        <dbReference type="ARBA" id="ARBA00022574"/>
    </source>
</evidence>
<keyword evidence="2 6" id="KW-0853">WD repeat</keyword>
<dbReference type="GO" id="GO:0034388">
    <property type="term" value="C:Pwp2p-containing subcomplex of 90S preribosome"/>
    <property type="evidence" value="ECO:0007669"/>
    <property type="project" value="TreeGrafter"/>
</dbReference>
<dbReference type="Gene3D" id="2.130.10.10">
    <property type="entry name" value="YVTN repeat-like/Quinoprotein amine dehydrogenase"/>
    <property type="match status" value="5"/>
</dbReference>
<feature type="domain" description="D-isomer specific 2-hydroxyacid dehydrogenase NAD-binding" evidence="8">
    <location>
        <begin position="303"/>
        <end position="413"/>
    </location>
</feature>
<dbReference type="GO" id="GO:0030515">
    <property type="term" value="F:snoRNA binding"/>
    <property type="evidence" value="ECO:0007669"/>
    <property type="project" value="TreeGrafter"/>
</dbReference>
<dbReference type="PANTHER" id="PTHR19853:SF0">
    <property type="entry name" value="WD REPEAT-CONTAINING PROTEIN 3"/>
    <property type="match status" value="1"/>
</dbReference>
<sequence>MLHREPVRDSSFSPPLPPASPHYLIPSMGGGPSAKPEHLLVILPFPEPTEIFERVKKNHPHITIVFRRLAFATFDVGLQEIPKGGVYLFSRCVKHTKEVPLLILSRFTELYHDATILVTLSTLPKSPEDCPNLELIQFFSAGVNHVANSPIYTDTSITLTTSSGKSDPSSCLLELLLTRERCIGIHGPQIAEWVIMTALVHSRSYNLLHDWQTQHNWGPGASHPKIRSNRDFAGQRLGVLGYGSIGRQVARVCSAMGMSVVAYTAHLRTTAESKKDHGFIVPHTGDPDGTIPEAWYGGLDKPHLHEFLRQDIDLLLVSVPLTKETTHLLGKEEFEILGQKNTFVSNISRGQMLVQHELIDALKTYDAGVKEGKKGSDLKGLRGAALDVANPEPLPKDHPLWDAPNCVITPHISGLSTKYADRAFQVLEANLDRRERGEKLLNVVNRKQGKYEHSKTFGIVTSGTSNVVWTPEDDARRSANRSSGAGKAFVGADEEVLCWDVKKGELLSRWKDSSCSAEVTTIAQSEGDPDIFAVGYGDGSIRVWDSRIATVLITFNGHRSAVTSLSFDRQGVRLASGAKDTDLIVWGLVGETGLFKLRGHKDQITALAFIQPNRSENDTPDEVNGTGMTNNGRLDDFGDHAGFLITTGKDALIKIWDLGSQHCIETHVAQSNGECWFMGVAPDQSGCVTAGNDGELKIWAIDVEGLSNVAREVLEGSERTYLRERGTLYRQGKDRTLTVSFHPRNNYIAAHGSEKAVELWRFRSESEVQKTMARKKKRRREKLAAAAAAAATQDPTTTTVTAQDDEKVEDISTADVSDVIVSYSVVRTGGKVRSVDWAGRRVSKALQLLVTTTNNQLEMYSIPAKQNEKKTVSEGPPDYLRSFSVDMPGHRTDVRSLALSSDDRMLGSACNGTLKIWNVRTQSCIRTLDCGYALCSAFLPGDRIVVVGNRNGELELFDIASSSSLDTVKAHEGPIWTLHVHPDGNSLATGSADRSAKFFKFEVVQEEIPGTRRMTPRFKLVHTRTLKVADDILSLRFSPDSRLIALSSLDNTVKVFFTDTLKLFLNLYGHKLPVLNMDISFDSKLIVTCSADKNVRIWGLDFGDCHKAFFAHQDSVMQVAFIPHNQDGNGHHFFSAGKDRLIKYWDGDKFEQIQKLDGHHGEIWALAVSRTGEFVVSASHDKSIRIWQQTDEQIFLEEEREKELEELYESTLTTSLEAAEEEDPAAEGEGGERPEAVSARKQTVSTLIAGEKIAEALEIALPDLILMREHDDLAKSTNPSSLLPPPPRRNPIFLAHNNTSAESYVLTVLTRIPAPALQDALLVLPFSQLPPLFTFLALWAEKGWNLPLTCRVLFFMLKTHHRQIVASKELRVLLEGLRGGLRKALAEQKDLMGFNRAALGVIGERVRERGERGFWGEEDGNGGEEVGKGMGKKKKKKKRGFVDVA</sequence>
<dbReference type="SUPFAM" id="SSF117289">
    <property type="entry name" value="Nucleoporin domain"/>
    <property type="match status" value="1"/>
</dbReference>
<reference evidence="10" key="1">
    <citation type="submission" date="2021-03" db="EMBL/GenBank/DDBJ databases">
        <authorList>
            <person name="Tagirdzhanova G."/>
        </authorList>
    </citation>
    <scope>NUCLEOTIDE SEQUENCE</scope>
</reference>
<dbReference type="InterPro" id="IPR011047">
    <property type="entry name" value="Quinoprotein_ADH-like_sf"/>
</dbReference>
<feature type="region of interest" description="Disordered" evidence="7">
    <location>
        <begin position="1213"/>
        <end position="1239"/>
    </location>
</feature>
<keyword evidence="3" id="KW-0677">Repeat</keyword>
<keyword evidence="4" id="KW-0539">Nucleus</keyword>
<dbReference type="InterPro" id="IPR001680">
    <property type="entry name" value="WD40_rpt"/>
</dbReference>
<dbReference type="SUPFAM" id="SSF50998">
    <property type="entry name" value="Quinoprotein alcohol dehydrogenase-like"/>
    <property type="match status" value="1"/>
</dbReference>
<dbReference type="Gene3D" id="3.40.50.720">
    <property type="entry name" value="NAD(P)-binding Rossmann-like Domain"/>
    <property type="match status" value="3"/>
</dbReference>
<feature type="domain" description="D-isomer specific 2-hydroxyacid dehydrogenase NAD-binding" evidence="8">
    <location>
        <begin position="196"/>
        <end position="273"/>
    </location>
</feature>
<evidence type="ECO:0000313" key="10">
    <source>
        <dbReference type="EMBL" id="CAF9931209.1"/>
    </source>
</evidence>
<evidence type="ECO:0000256" key="4">
    <source>
        <dbReference type="ARBA" id="ARBA00023242"/>
    </source>
</evidence>
<feature type="repeat" description="WD" evidence="6">
    <location>
        <begin position="1067"/>
        <end position="1108"/>
    </location>
</feature>
<evidence type="ECO:0000259" key="9">
    <source>
        <dbReference type="Pfam" id="PF04003"/>
    </source>
</evidence>
<dbReference type="OrthoDB" id="407922at2759"/>
<evidence type="ECO:0000256" key="5">
    <source>
        <dbReference type="ARBA" id="ARBA00038229"/>
    </source>
</evidence>
<dbReference type="Pfam" id="PF25172">
    <property type="entry name" value="Beta-prop_WDR3_2nd"/>
    <property type="match status" value="1"/>
</dbReference>
<comment type="caution">
    <text evidence="10">The sequence shown here is derived from an EMBL/GenBank/DDBJ whole genome shotgun (WGS) entry which is preliminary data.</text>
</comment>
<evidence type="ECO:0000313" key="11">
    <source>
        <dbReference type="Proteomes" id="UP000664521"/>
    </source>
</evidence>
<dbReference type="GO" id="GO:0051287">
    <property type="term" value="F:NAD binding"/>
    <property type="evidence" value="ECO:0007669"/>
    <property type="project" value="InterPro"/>
</dbReference>
<feature type="repeat" description="WD" evidence="6">
    <location>
        <begin position="555"/>
        <end position="588"/>
    </location>
</feature>
<dbReference type="FunFam" id="2.130.10.10:FF:000178">
    <property type="entry name" value="WD repeat domain 3"/>
    <property type="match status" value="1"/>
</dbReference>
<dbReference type="GO" id="GO:0032040">
    <property type="term" value="C:small-subunit processome"/>
    <property type="evidence" value="ECO:0007669"/>
    <property type="project" value="TreeGrafter"/>
</dbReference>
<feature type="repeat" description="WD" evidence="6">
    <location>
        <begin position="643"/>
        <end position="666"/>
    </location>
</feature>
<dbReference type="InterPro" id="IPR006140">
    <property type="entry name" value="D-isomer_DH_NAD-bd"/>
</dbReference>
<dbReference type="Proteomes" id="UP000664521">
    <property type="component" value="Unassembled WGS sequence"/>
</dbReference>
<feature type="repeat" description="WD" evidence="6">
    <location>
        <begin position="968"/>
        <end position="1002"/>
    </location>
</feature>
<dbReference type="InterPro" id="IPR051570">
    <property type="entry name" value="TBC1_cilium_biogenesis"/>
</dbReference>
<evidence type="ECO:0000259" key="8">
    <source>
        <dbReference type="Pfam" id="PF02826"/>
    </source>
</evidence>